<feature type="region of interest" description="Disordered" evidence="4">
    <location>
        <begin position="340"/>
        <end position="362"/>
    </location>
</feature>
<evidence type="ECO:0000256" key="2">
    <source>
        <dbReference type="ARBA" id="ARBA00022803"/>
    </source>
</evidence>
<dbReference type="InterPro" id="IPR019734">
    <property type="entry name" value="TPR_rpt"/>
</dbReference>
<dbReference type="PANTHER" id="PTHR16193:SF0">
    <property type="entry name" value="TETRATRICOPEPTIDE REPEAT PROTEIN 27"/>
    <property type="match status" value="1"/>
</dbReference>
<dbReference type="InterPro" id="IPR011990">
    <property type="entry name" value="TPR-like_helical_dom_sf"/>
</dbReference>
<feature type="repeat" description="TPR" evidence="3">
    <location>
        <begin position="622"/>
        <end position="655"/>
    </location>
</feature>
<evidence type="ECO:0000256" key="4">
    <source>
        <dbReference type="SAM" id="MobiDB-lite"/>
    </source>
</evidence>
<dbReference type="OrthoDB" id="1936594at2759"/>
<evidence type="ECO:0000256" key="3">
    <source>
        <dbReference type="PROSITE-ProRule" id="PRU00339"/>
    </source>
</evidence>
<reference evidence="5 6" key="1">
    <citation type="journal article" date="2017" name="Mycologia">
        <title>Bifiguratus adelaidae, gen. et sp. nov., a new member of Mucoromycotina in endophytic and soil-dwelling habitats.</title>
        <authorList>
            <person name="Torres-Cruz T.J."/>
            <person name="Billingsley Tobias T.L."/>
            <person name="Almatruk M."/>
            <person name="Hesse C."/>
            <person name="Kuske C.R."/>
            <person name="Desiro A."/>
            <person name="Benucci G.M."/>
            <person name="Bonito G."/>
            <person name="Stajich J.E."/>
            <person name="Dunlap C."/>
            <person name="Arnold A.E."/>
            <person name="Porras-Alfaro A."/>
        </authorList>
    </citation>
    <scope>NUCLEOTIDE SEQUENCE [LARGE SCALE GENOMIC DNA]</scope>
    <source>
        <strain evidence="5 6">AZ0501</strain>
    </source>
</reference>
<dbReference type="SMART" id="SM00028">
    <property type="entry name" value="TPR"/>
    <property type="match status" value="3"/>
</dbReference>
<feature type="compositionally biased region" description="Basic and acidic residues" evidence="4">
    <location>
        <begin position="340"/>
        <end position="357"/>
    </location>
</feature>
<dbReference type="Pfam" id="PF13181">
    <property type="entry name" value="TPR_8"/>
    <property type="match status" value="2"/>
</dbReference>
<dbReference type="Proteomes" id="UP000242875">
    <property type="component" value="Unassembled WGS sequence"/>
</dbReference>
<dbReference type="PROSITE" id="PS50293">
    <property type="entry name" value="TPR_REGION"/>
    <property type="match status" value="1"/>
</dbReference>
<dbReference type="InterPro" id="IPR044244">
    <property type="entry name" value="TTC27/Emw1"/>
</dbReference>
<dbReference type="PROSITE" id="PS50005">
    <property type="entry name" value="TPR"/>
    <property type="match status" value="2"/>
</dbReference>
<comment type="caution">
    <text evidence="5">The sequence shown here is derived from an EMBL/GenBank/DDBJ whole genome shotgun (WGS) entry which is preliminary data.</text>
</comment>
<dbReference type="PANTHER" id="PTHR16193">
    <property type="entry name" value="TETRATRICOPEPTIDE REPEAT PROTEIN 27"/>
    <property type="match status" value="1"/>
</dbReference>
<protein>
    <submittedName>
        <fullName evidence="5">Uncharacterized protein</fullName>
    </submittedName>
</protein>
<dbReference type="EMBL" id="MVBO01000058">
    <property type="protein sequence ID" value="OZJ03997.1"/>
    <property type="molecule type" value="Genomic_DNA"/>
</dbReference>
<gene>
    <name evidence="5" type="ORF">BZG36_03636</name>
</gene>
<proteinExistence type="predicted"/>
<feature type="repeat" description="TPR" evidence="3">
    <location>
        <begin position="554"/>
        <end position="587"/>
    </location>
</feature>
<dbReference type="Gene3D" id="1.25.40.10">
    <property type="entry name" value="Tetratricopeptide repeat domain"/>
    <property type="match status" value="2"/>
</dbReference>
<sequence>MEPSLEQVLGPVWEAEWAILSSKEVEGELKELIKPLVEGHYVEVLTSSWAKDILGTDLDESVESLQAFDGGRFWQERIGMTVRPSLNRMAQWAKDEQRSKKCIQVLVLGAAALSAFIQVGWTGPDLGLEAVSLLPPSVRSNKEQFQQFAISALSVDSEDVYHLAPELLFLQLAVACFSGENLEHLSLLKTHAWWASRTRFIQQRILDNPTGTLLSLIREQHALTKSILDNLEHADAEDLRIRFDLEQGLVLSWFEMDKEAIAHYQAAQGHSGLTWTLTGALGRRTKFQTFDVSQLVLMAESKSDDNKTTSTFTSTSTQPETLPLNDDTLLEKIKFTSLNDDKSDDAMDRTQDGEKFPDPNNQGNLKVLDQALLLAFCLNIKRTNPDHGITTEQMVPYVSRVLDNPNNWMVYTMALLLRSRLEAHRTRTAERSVLQLQALVDQIKVEDATAQERLAYFFQILLPSKWELEKELAERLASLGVIRSALEIFERLEMWEEVISCYQMLEQASKAKKVVNDQLALHPDSPKLLCILGDINQDPEQWQKAWQVSGQRYARAMRSLGGYYFKADEFAKSIECYEAALKINPLFENSWFVLGCAAMQVSNWDVGTTAFARAVSLDSDNAEAWNNLASIYIRQDKKIEAFSALKQAVRLKYESWKIWQNFLYVAIDIGEFAEAIRALKMIVDLRWEKVGEKSVDVEVLNLIVSGVIQNYKDIHEKDVARLAKAVQMLLEDVVTARITSSPDIWHTCVRFYLWKGLLTKALEAQQRAYRCVLHNSKLDTDEDVFKAAVNEATELVELLENIGEREEVKVNEDGSTKRELVAKDWKYQTRMILKGLLGRTKQSWEDHELYEKLKDDLQHLKA</sequence>
<organism evidence="5 6">
    <name type="scientific">Bifiguratus adelaidae</name>
    <dbReference type="NCBI Taxonomy" id="1938954"/>
    <lineage>
        <taxon>Eukaryota</taxon>
        <taxon>Fungi</taxon>
        <taxon>Fungi incertae sedis</taxon>
        <taxon>Mucoromycota</taxon>
        <taxon>Mucoromycotina</taxon>
        <taxon>Endogonomycetes</taxon>
        <taxon>Endogonales</taxon>
        <taxon>Endogonales incertae sedis</taxon>
        <taxon>Bifiguratus</taxon>
    </lineage>
</organism>
<dbReference type="AlphaFoldDB" id="A0A261Y055"/>
<dbReference type="SUPFAM" id="SSF48452">
    <property type="entry name" value="TPR-like"/>
    <property type="match status" value="1"/>
</dbReference>
<evidence type="ECO:0000313" key="5">
    <source>
        <dbReference type="EMBL" id="OZJ03997.1"/>
    </source>
</evidence>
<evidence type="ECO:0000256" key="1">
    <source>
        <dbReference type="ARBA" id="ARBA00022737"/>
    </source>
</evidence>
<keyword evidence="2 3" id="KW-0802">TPR repeat</keyword>
<evidence type="ECO:0000313" key="6">
    <source>
        <dbReference type="Proteomes" id="UP000242875"/>
    </source>
</evidence>
<keyword evidence="6" id="KW-1185">Reference proteome</keyword>
<name>A0A261Y055_9FUNG</name>
<keyword evidence="1" id="KW-0677">Repeat</keyword>
<accession>A0A261Y055</accession>